<feature type="domain" description="NAD-dependent epimerase/dehydratase" evidence="1">
    <location>
        <begin position="3"/>
        <end position="50"/>
    </location>
</feature>
<dbReference type="EMBL" id="BARV01035215">
    <property type="protein sequence ID" value="GAI55045.1"/>
    <property type="molecule type" value="Genomic_DNA"/>
</dbReference>
<proteinExistence type="predicted"/>
<sequence>MAILVTGASGFIGSILTKRLLEGGHRVYALSRHPPSAAGNLISLVGDITEPNLGLEWVPK</sequence>
<evidence type="ECO:0000313" key="2">
    <source>
        <dbReference type="EMBL" id="GAI55045.1"/>
    </source>
</evidence>
<dbReference type="SUPFAM" id="SSF51735">
    <property type="entry name" value="NAD(P)-binding Rossmann-fold domains"/>
    <property type="match status" value="1"/>
</dbReference>
<dbReference type="InterPro" id="IPR001509">
    <property type="entry name" value="Epimerase_deHydtase"/>
</dbReference>
<comment type="caution">
    <text evidence="2">The sequence shown here is derived from an EMBL/GenBank/DDBJ whole genome shotgun (WGS) entry which is preliminary data.</text>
</comment>
<dbReference type="Pfam" id="PF01370">
    <property type="entry name" value="Epimerase"/>
    <property type="match status" value="1"/>
</dbReference>
<dbReference type="InterPro" id="IPR036291">
    <property type="entry name" value="NAD(P)-bd_dom_sf"/>
</dbReference>
<organism evidence="2">
    <name type="scientific">marine sediment metagenome</name>
    <dbReference type="NCBI Taxonomy" id="412755"/>
    <lineage>
        <taxon>unclassified sequences</taxon>
        <taxon>metagenomes</taxon>
        <taxon>ecological metagenomes</taxon>
    </lineage>
</organism>
<protein>
    <recommendedName>
        <fullName evidence="1">NAD-dependent epimerase/dehydratase domain-containing protein</fullName>
    </recommendedName>
</protein>
<reference evidence="2" key="1">
    <citation type="journal article" date="2014" name="Front. Microbiol.">
        <title>High frequency of phylogenetically diverse reductive dehalogenase-homologous genes in deep subseafloor sedimentary metagenomes.</title>
        <authorList>
            <person name="Kawai M."/>
            <person name="Futagami T."/>
            <person name="Toyoda A."/>
            <person name="Takaki Y."/>
            <person name="Nishi S."/>
            <person name="Hori S."/>
            <person name="Arai W."/>
            <person name="Tsubouchi T."/>
            <person name="Morono Y."/>
            <person name="Uchiyama I."/>
            <person name="Ito T."/>
            <person name="Fujiyama A."/>
            <person name="Inagaki F."/>
            <person name="Takami H."/>
        </authorList>
    </citation>
    <scope>NUCLEOTIDE SEQUENCE</scope>
    <source>
        <strain evidence="2">Expedition CK06-06</strain>
    </source>
</reference>
<evidence type="ECO:0000259" key="1">
    <source>
        <dbReference type="Pfam" id="PF01370"/>
    </source>
</evidence>
<accession>X1QVY6</accession>
<gene>
    <name evidence="2" type="ORF">S06H3_54990</name>
</gene>
<dbReference type="Gene3D" id="3.40.50.720">
    <property type="entry name" value="NAD(P)-binding Rossmann-like Domain"/>
    <property type="match status" value="1"/>
</dbReference>
<feature type="non-terminal residue" evidence="2">
    <location>
        <position position="60"/>
    </location>
</feature>
<name>X1QVY6_9ZZZZ</name>
<dbReference type="AlphaFoldDB" id="X1QVY6"/>